<organism evidence="3 4">
    <name type="scientific">Orbilia javanica</name>
    <dbReference type="NCBI Taxonomy" id="47235"/>
    <lineage>
        <taxon>Eukaryota</taxon>
        <taxon>Fungi</taxon>
        <taxon>Dikarya</taxon>
        <taxon>Ascomycota</taxon>
        <taxon>Pezizomycotina</taxon>
        <taxon>Orbiliomycetes</taxon>
        <taxon>Orbiliales</taxon>
        <taxon>Orbiliaceae</taxon>
        <taxon>Orbilia</taxon>
    </lineage>
</organism>
<sequence length="167" mass="18042">MVAFKTLSIFLSAGIFGLQALAGPIPNTDLTKIATFKEIPHVAKDSLINSLNGLRKRFSKFKIDSVSPPSEDPYHQGHINHDGGLPDAQQAANRLALRTVSENIQVQVVTLSPEEKEILRQKLSGHLIFDSPSTLGLPEPPGLIVALLIIGTIGGALFLIFPVGWLF</sequence>
<dbReference type="Proteomes" id="UP001313282">
    <property type="component" value="Unassembled WGS sequence"/>
</dbReference>
<name>A0AAN8RBI0_9PEZI</name>
<comment type="caution">
    <text evidence="3">The sequence shown here is derived from an EMBL/GenBank/DDBJ whole genome shotgun (WGS) entry which is preliminary data.</text>
</comment>
<evidence type="ECO:0000256" key="2">
    <source>
        <dbReference type="SAM" id="SignalP"/>
    </source>
</evidence>
<keyword evidence="1" id="KW-1133">Transmembrane helix</keyword>
<dbReference type="EMBL" id="JAVHNR010000007">
    <property type="protein sequence ID" value="KAK6336732.1"/>
    <property type="molecule type" value="Genomic_DNA"/>
</dbReference>
<evidence type="ECO:0000256" key="1">
    <source>
        <dbReference type="SAM" id="Phobius"/>
    </source>
</evidence>
<evidence type="ECO:0000313" key="4">
    <source>
        <dbReference type="Proteomes" id="UP001313282"/>
    </source>
</evidence>
<feature type="chain" id="PRO_5042817342" evidence="2">
    <location>
        <begin position="23"/>
        <end position="167"/>
    </location>
</feature>
<keyword evidence="4" id="KW-1185">Reference proteome</keyword>
<feature type="signal peptide" evidence="2">
    <location>
        <begin position="1"/>
        <end position="22"/>
    </location>
</feature>
<keyword evidence="1" id="KW-0472">Membrane</keyword>
<evidence type="ECO:0000313" key="3">
    <source>
        <dbReference type="EMBL" id="KAK6336732.1"/>
    </source>
</evidence>
<reference evidence="3 4" key="1">
    <citation type="submission" date="2019-10" db="EMBL/GenBank/DDBJ databases">
        <authorList>
            <person name="Palmer J.M."/>
        </authorList>
    </citation>
    <scope>NUCLEOTIDE SEQUENCE [LARGE SCALE GENOMIC DNA]</scope>
    <source>
        <strain evidence="3 4">TWF718</strain>
    </source>
</reference>
<gene>
    <name evidence="3" type="ORF">TWF718_009521</name>
</gene>
<feature type="transmembrane region" description="Helical" evidence="1">
    <location>
        <begin position="143"/>
        <end position="166"/>
    </location>
</feature>
<proteinExistence type="predicted"/>
<keyword evidence="1" id="KW-0812">Transmembrane</keyword>
<keyword evidence="2" id="KW-0732">Signal</keyword>
<protein>
    <submittedName>
        <fullName evidence="3">Uncharacterized protein</fullName>
    </submittedName>
</protein>
<accession>A0AAN8RBI0</accession>
<dbReference type="AlphaFoldDB" id="A0AAN8RBI0"/>